<evidence type="ECO:0000313" key="1">
    <source>
        <dbReference type="EMBL" id="RHN42213.1"/>
    </source>
</evidence>
<name>A0A396GNY5_MEDTR</name>
<organism evidence="1">
    <name type="scientific">Medicago truncatula</name>
    <name type="common">Barrel medic</name>
    <name type="synonym">Medicago tribuloides</name>
    <dbReference type="NCBI Taxonomy" id="3880"/>
    <lineage>
        <taxon>Eukaryota</taxon>
        <taxon>Viridiplantae</taxon>
        <taxon>Streptophyta</taxon>
        <taxon>Embryophyta</taxon>
        <taxon>Tracheophyta</taxon>
        <taxon>Spermatophyta</taxon>
        <taxon>Magnoliopsida</taxon>
        <taxon>eudicotyledons</taxon>
        <taxon>Gunneridae</taxon>
        <taxon>Pentapetalae</taxon>
        <taxon>rosids</taxon>
        <taxon>fabids</taxon>
        <taxon>Fabales</taxon>
        <taxon>Fabaceae</taxon>
        <taxon>Papilionoideae</taxon>
        <taxon>50 kb inversion clade</taxon>
        <taxon>NPAAA clade</taxon>
        <taxon>Hologalegina</taxon>
        <taxon>IRL clade</taxon>
        <taxon>Trifolieae</taxon>
        <taxon>Medicago</taxon>
    </lineage>
</organism>
<gene>
    <name evidence="1" type="ORF">MtrunA17_Chr8g0374441</name>
</gene>
<dbReference type="AlphaFoldDB" id="A0A396GNY5"/>
<protein>
    <submittedName>
        <fullName evidence="1">Uncharacterized protein</fullName>
    </submittedName>
</protein>
<reference evidence="1" key="1">
    <citation type="journal article" date="2018" name="Nat. Plants">
        <title>Whole-genome landscape of Medicago truncatula symbiotic genes.</title>
        <authorList>
            <person name="Pecrix Y."/>
            <person name="Gamas P."/>
            <person name="Carrere S."/>
        </authorList>
    </citation>
    <scope>NUCLEOTIDE SEQUENCE</scope>
    <source>
        <tissue evidence="1">Leaves</tissue>
    </source>
</reference>
<comment type="caution">
    <text evidence="1">The sequence shown here is derived from an EMBL/GenBank/DDBJ whole genome shotgun (WGS) entry which is preliminary data.</text>
</comment>
<dbReference type="Gramene" id="rna48628">
    <property type="protein sequence ID" value="RHN42213.1"/>
    <property type="gene ID" value="gene48628"/>
</dbReference>
<proteinExistence type="predicted"/>
<dbReference type="EMBL" id="PSQE01000008">
    <property type="protein sequence ID" value="RHN42213.1"/>
    <property type="molecule type" value="Genomic_DNA"/>
</dbReference>
<dbReference type="Proteomes" id="UP000265566">
    <property type="component" value="Chromosome 8"/>
</dbReference>
<accession>A0A396GNY5</accession>
<sequence length="63" mass="7167">MLTLASLGWYLVEQGIPQGNPEALLVWSTFDSEHQFASISFRHDCRVICCRGHSMGSNRAKKW</sequence>